<evidence type="ECO:0000256" key="8">
    <source>
        <dbReference type="ARBA" id="ARBA00022989"/>
    </source>
</evidence>
<evidence type="ECO:0000256" key="6">
    <source>
        <dbReference type="ARBA" id="ARBA00022692"/>
    </source>
</evidence>
<dbReference type="KEGG" id="cam:101488831"/>
<keyword evidence="4" id="KW-0328">Glycosyltransferase</keyword>
<dbReference type="PANTHER" id="PTHR31741:SF44">
    <property type="entry name" value="O-FUCOSYLTRANSFERASE FAMILY PROTEIN"/>
    <property type="match status" value="1"/>
</dbReference>
<evidence type="ECO:0000313" key="16">
    <source>
        <dbReference type="RefSeq" id="XP_004490940.1"/>
    </source>
</evidence>
<dbReference type="PaxDb" id="3827-XP_004490940.1"/>
<keyword evidence="8 14" id="KW-1133">Transmembrane helix</keyword>
<evidence type="ECO:0000256" key="9">
    <source>
        <dbReference type="ARBA" id="ARBA00023136"/>
    </source>
</evidence>
<keyword evidence="7" id="KW-0735">Signal-anchor</keyword>
<comment type="similarity">
    <text evidence="3">Belongs to the glycosyltransferase GT106 family.</text>
</comment>
<keyword evidence="15" id="KW-1185">Reference proteome</keyword>
<evidence type="ECO:0000256" key="4">
    <source>
        <dbReference type="ARBA" id="ARBA00022676"/>
    </source>
</evidence>
<dbReference type="CDD" id="cd11299">
    <property type="entry name" value="O-FucT_plant"/>
    <property type="match status" value="1"/>
</dbReference>
<evidence type="ECO:0000256" key="3">
    <source>
        <dbReference type="ARBA" id="ARBA00007737"/>
    </source>
</evidence>
<dbReference type="Gene3D" id="3.40.50.11350">
    <property type="match status" value="1"/>
</dbReference>
<dbReference type="GO" id="GO:0016757">
    <property type="term" value="F:glycosyltransferase activity"/>
    <property type="evidence" value="ECO:0007669"/>
    <property type="project" value="UniProtKB-KW"/>
</dbReference>
<comment type="pathway">
    <text evidence="2">Glycan metabolism.</text>
</comment>
<dbReference type="FunFam" id="3.40.50.11350:FF:000011">
    <property type="entry name" value="O-fucosyltransferase 28"/>
    <property type="match status" value="1"/>
</dbReference>
<accession>A0A1S2XKZ5</accession>
<dbReference type="Pfam" id="PF10250">
    <property type="entry name" value="O-FucT"/>
    <property type="match status" value="1"/>
</dbReference>
<feature type="transmembrane region" description="Helical" evidence="14">
    <location>
        <begin position="47"/>
        <end position="69"/>
    </location>
</feature>
<evidence type="ECO:0000256" key="2">
    <source>
        <dbReference type="ARBA" id="ARBA00004881"/>
    </source>
</evidence>
<gene>
    <name evidence="16" type="primary">LOC101488831</name>
</gene>
<evidence type="ECO:0000256" key="13">
    <source>
        <dbReference type="ARBA" id="ARBA00030350"/>
    </source>
</evidence>
<dbReference type="STRING" id="3827.A0A1S2XKZ5"/>
<dbReference type="GO" id="GO:0005737">
    <property type="term" value="C:cytoplasm"/>
    <property type="evidence" value="ECO:0007669"/>
    <property type="project" value="TreeGrafter"/>
</dbReference>
<evidence type="ECO:0000256" key="12">
    <source>
        <dbReference type="ARBA" id="ARBA00023277"/>
    </source>
</evidence>
<evidence type="ECO:0000256" key="10">
    <source>
        <dbReference type="ARBA" id="ARBA00023180"/>
    </source>
</evidence>
<evidence type="ECO:0000313" key="15">
    <source>
        <dbReference type="Proteomes" id="UP000087171"/>
    </source>
</evidence>
<comment type="subcellular location">
    <subcellularLocation>
        <location evidence="1">Membrane</location>
        <topology evidence="1">Single-pass type II membrane protein</topology>
    </subcellularLocation>
</comment>
<dbReference type="GO" id="GO:0006004">
    <property type="term" value="P:fucose metabolic process"/>
    <property type="evidence" value="ECO:0007669"/>
    <property type="project" value="UniProtKB-KW"/>
</dbReference>
<keyword evidence="10" id="KW-0325">Glycoprotein</keyword>
<evidence type="ECO:0000256" key="5">
    <source>
        <dbReference type="ARBA" id="ARBA00022679"/>
    </source>
</evidence>
<dbReference type="PIRSF" id="PIRSF009360">
    <property type="entry name" value="UCP009360"/>
    <property type="match status" value="1"/>
</dbReference>
<evidence type="ECO:0000256" key="7">
    <source>
        <dbReference type="ARBA" id="ARBA00022968"/>
    </source>
</evidence>
<proteinExistence type="inferred from homology"/>
<keyword evidence="11" id="KW-0294">Fucose metabolism</keyword>
<keyword evidence="6 14" id="KW-0812">Transmembrane</keyword>
<dbReference type="AlphaFoldDB" id="A0A1S2XKZ5"/>
<organism evidence="15 16">
    <name type="scientific">Cicer arietinum</name>
    <name type="common">Chickpea</name>
    <name type="synonym">Garbanzo</name>
    <dbReference type="NCBI Taxonomy" id="3827"/>
    <lineage>
        <taxon>Eukaryota</taxon>
        <taxon>Viridiplantae</taxon>
        <taxon>Streptophyta</taxon>
        <taxon>Embryophyta</taxon>
        <taxon>Tracheophyta</taxon>
        <taxon>Spermatophyta</taxon>
        <taxon>Magnoliopsida</taxon>
        <taxon>eudicotyledons</taxon>
        <taxon>Gunneridae</taxon>
        <taxon>Pentapetalae</taxon>
        <taxon>rosids</taxon>
        <taxon>fabids</taxon>
        <taxon>Fabales</taxon>
        <taxon>Fabaceae</taxon>
        <taxon>Papilionoideae</taxon>
        <taxon>50 kb inversion clade</taxon>
        <taxon>NPAAA clade</taxon>
        <taxon>Hologalegina</taxon>
        <taxon>IRL clade</taxon>
        <taxon>Cicereae</taxon>
        <taxon>Cicer</taxon>
    </lineage>
</organism>
<dbReference type="eggNOG" id="ENOG502QVYI">
    <property type="taxonomic scope" value="Eukaryota"/>
</dbReference>
<dbReference type="PANTHER" id="PTHR31741">
    <property type="entry name" value="OS02G0726500 PROTEIN-RELATED"/>
    <property type="match status" value="1"/>
</dbReference>
<dbReference type="Proteomes" id="UP000087171">
    <property type="component" value="Chromosome Ca2"/>
</dbReference>
<name>A0A1S2XKZ5_CICAR</name>
<dbReference type="GO" id="GO:0016020">
    <property type="term" value="C:membrane"/>
    <property type="evidence" value="ECO:0007669"/>
    <property type="project" value="UniProtKB-SubCell"/>
</dbReference>
<dbReference type="GeneID" id="101488831"/>
<evidence type="ECO:0000256" key="14">
    <source>
        <dbReference type="SAM" id="Phobius"/>
    </source>
</evidence>
<keyword evidence="12" id="KW-0119">Carbohydrate metabolism</keyword>
<evidence type="ECO:0000256" key="11">
    <source>
        <dbReference type="ARBA" id="ARBA00023253"/>
    </source>
</evidence>
<sequence>MAPRRSRGLLDGGDERYGLMSFENKDMFPMKRKIIRHCQKKFKRRHLFGGLMVLVFMSVLTKFLLLNIFSDQLDLDPTIIHSNVVKDEPSQNNLPTLEIWKHPNSENNFKCMGRAKKDIRKGNATNGYLLVHANGGLNQMKTGISDMVAIAKIMNATLVMPTLDHNSFWTDPSTFKEIFNWENFVEVLHDEVEIVESLPPELAAIKPVLKAPVSWSKASYYKGDMLQLLKKNTVIKFTHTDSRLVNNGLANSIQRVRCRAMYEALRFAVPIEEFGKKLVNRLRNDNTPYIALHLRYEKDMLAFTGCSHNLTKAEAQELRKMRYQVKHWKEKEIDGRSKRLKGNCPMTPREVAVFIEALGYPLDTKIYIASGEIYGLEGMKTLQNKFPNLLMHSNLATKEELEPFQGHLNQLAALDYYVTVESDVFVYSYDGNMAKAATGHRKFNGFRKTISPNKAKFVKLIDKLDNGLISWDDFSSKVKSIHANNIGAPQPRKVHRHPKLEENFYANPFPGCICQKPFSIILNTTHDFL</sequence>
<dbReference type="InterPro" id="IPR019378">
    <property type="entry name" value="GDP-Fuc_O-FucTrfase"/>
</dbReference>
<dbReference type="InterPro" id="IPR024709">
    <property type="entry name" value="FucosylTrfase_pln"/>
</dbReference>
<evidence type="ECO:0000256" key="1">
    <source>
        <dbReference type="ARBA" id="ARBA00004606"/>
    </source>
</evidence>
<reference evidence="16" key="2">
    <citation type="submission" date="2025-08" db="UniProtKB">
        <authorList>
            <consortium name="RefSeq"/>
        </authorList>
    </citation>
    <scope>IDENTIFICATION</scope>
    <source>
        <tissue evidence="16">Etiolated seedlings</tissue>
    </source>
</reference>
<dbReference type="RefSeq" id="XP_004490940.1">
    <property type="nucleotide sequence ID" value="XM_004490883.3"/>
</dbReference>
<dbReference type="OrthoDB" id="2015856at2759"/>
<protein>
    <recommendedName>
        <fullName evidence="13">O-fucosyltransferase family protein</fullName>
    </recommendedName>
</protein>
<keyword evidence="5" id="KW-0808">Transferase</keyword>
<reference evidence="15" key="1">
    <citation type="journal article" date="2013" name="Nat. Biotechnol.">
        <title>Draft genome sequence of chickpea (Cicer arietinum) provides a resource for trait improvement.</title>
        <authorList>
            <person name="Varshney R.K."/>
            <person name="Song C."/>
            <person name="Saxena R.K."/>
            <person name="Azam S."/>
            <person name="Yu S."/>
            <person name="Sharpe A.G."/>
            <person name="Cannon S."/>
            <person name="Baek J."/>
            <person name="Rosen B.D."/>
            <person name="Tar'an B."/>
            <person name="Millan T."/>
            <person name="Zhang X."/>
            <person name="Ramsay L.D."/>
            <person name="Iwata A."/>
            <person name="Wang Y."/>
            <person name="Nelson W."/>
            <person name="Farmer A.D."/>
            <person name="Gaur P.M."/>
            <person name="Soderlund C."/>
            <person name="Penmetsa R.V."/>
            <person name="Xu C."/>
            <person name="Bharti A.K."/>
            <person name="He W."/>
            <person name="Winter P."/>
            <person name="Zhao S."/>
            <person name="Hane J.K."/>
            <person name="Carrasquilla-Garcia N."/>
            <person name="Condie J.A."/>
            <person name="Upadhyaya H.D."/>
            <person name="Luo M.C."/>
            <person name="Thudi M."/>
            <person name="Gowda C.L."/>
            <person name="Singh N.P."/>
            <person name="Lichtenzveig J."/>
            <person name="Gali K.K."/>
            <person name="Rubio J."/>
            <person name="Nadarajan N."/>
            <person name="Dolezel J."/>
            <person name="Bansal K.C."/>
            <person name="Xu X."/>
            <person name="Edwards D."/>
            <person name="Zhang G."/>
            <person name="Kahl G."/>
            <person name="Gil J."/>
            <person name="Singh K.B."/>
            <person name="Datta S.K."/>
            <person name="Jackson S.A."/>
            <person name="Wang J."/>
            <person name="Cook D.R."/>
        </authorList>
    </citation>
    <scope>NUCLEOTIDE SEQUENCE [LARGE SCALE GENOMIC DNA]</scope>
    <source>
        <strain evidence="15">cv. CDC Frontier</strain>
    </source>
</reference>
<keyword evidence="9 14" id="KW-0472">Membrane</keyword>